<evidence type="ECO:0000256" key="9">
    <source>
        <dbReference type="ARBA" id="ARBA00023118"/>
    </source>
</evidence>
<dbReference type="PROSITE" id="PS51192">
    <property type="entry name" value="HELICASE_ATP_BIND_1"/>
    <property type="match status" value="1"/>
</dbReference>
<dbReference type="InterPro" id="IPR006474">
    <property type="entry name" value="Helicase_Cas3_CRISPR-ass_core"/>
</dbReference>
<keyword evidence="6" id="KW-0378">Hydrolase</keyword>
<comment type="similarity">
    <text evidence="2">In the central section; belongs to the CRISPR-associated helicase Cas3 family.</text>
</comment>
<dbReference type="Pfam" id="PF00270">
    <property type="entry name" value="DEAD"/>
    <property type="match status" value="1"/>
</dbReference>
<comment type="similarity">
    <text evidence="1">In the N-terminal section; belongs to the CRISPR-associated nuclease Cas3-HD family.</text>
</comment>
<name>A0A226BXX3_9FIRM</name>
<dbReference type="CDD" id="cd09641">
    <property type="entry name" value="Cas3''_I"/>
    <property type="match status" value="1"/>
</dbReference>
<keyword evidence="4" id="KW-0479">Metal-binding</keyword>
<dbReference type="GO" id="GO:0016887">
    <property type="term" value="F:ATP hydrolysis activity"/>
    <property type="evidence" value="ECO:0007669"/>
    <property type="project" value="TreeGrafter"/>
</dbReference>
<dbReference type="OrthoDB" id="9810236at2"/>
<feature type="domain" description="HD Cas3-type" evidence="11">
    <location>
        <begin position="10"/>
        <end position="203"/>
    </location>
</feature>
<keyword evidence="5" id="KW-0547">Nucleotide-binding</keyword>
<dbReference type="SUPFAM" id="SSF109604">
    <property type="entry name" value="HD-domain/PDEase-like"/>
    <property type="match status" value="1"/>
</dbReference>
<dbReference type="Pfam" id="PF22590">
    <property type="entry name" value="Cas3-like_C_2"/>
    <property type="match status" value="1"/>
</dbReference>
<reference evidence="12 13" key="1">
    <citation type="submission" date="2017-06" db="EMBL/GenBank/DDBJ databases">
        <title>Draft Genome Sequence of Natranaerobius trueperi halophilic, alkalithermophilic bacteria from soda lakes.</title>
        <authorList>
            <person name="Zhao B."/>
        </authorList>
    </citation>
    <scope>NUCLEOTIDE SEQUENCE [LARGE SCALE GENOMIC DNA]</scope>
    <source>
        <strain evidence="12 13">DSM 18760</strain>
    </source>
</reference>
<keyword evidence="9" id="KW-0051">Antiviral defense</keyword>
<evidence type="ECO:0000313" key="13">
    <source>
        <dbReference type="Proteomes" id="UP000214588"/>
    </source>
</evidence>
<keyword evidence="8" id="KW-0067">ATP-binding</keyword>
<dbReference type="Gene3D" id="1.10.3210.30">
    <property type="match status" value="1"/>
</dbReference>
<gene>
    <name evidence="12" type="ORF">CDO51_06405</name>
</gene>
<dbReference type="InterPro" id="IPR001650">
    <property type="entry name" value="Helicase_C-like"/>
</dbReference>
<dbReference type="InterPro" id="IPR006483">
    <property type="entry name" value="CRISPR-assoc_Cas3_HD"/>
</dbReference>
<evidence type="ECO:0000256" key="5">
    <source>
        <dbReference type="ARBA" id="ARBA00022741"/>
    </source>
</evidence>
<dbReference type="NCBIfam" id="TIGR01587">
    <property type="entry name" value="cas3_core"/>
    <property type="match status" value="1"/>
</dbReference>
<dbReference type="SMART" id="SM00490">
    <property type="entry name" value="HELICc"/>
    <property type="match status" value="1"/>
</dbReference>
<dbReference type="RefSeq" id="WP_089023470.1">
    <property type="nucleotide sequence ID" value="NZ_NIQC01000011.1"/>
</dbReference>
<evidence type="ECO:0000256" key="7">
    <source>
        <dbReference type="ARBA" id="ARBA00022806"/>
    </source>
</evidence>
<keyword evidence="13" id="KW-1185">Reference proteome</keyword>
<dbReference type="Proteomes" id="UP000214588">
    <property type="component" value="Unassembled WGS sequence"/>
</dbReference>
<dbReference type="CDD" id="cd17930">
    <property type="entry name" value="DEXHc_cas3"/>
    <property type="match status" value="1"/>
</dbReference>
<evidence type="ECO:0000256" key="8">
    <source>
        <dbReference type="ARBA" id="ARBA00022840"/>
    </source>
</evidence>
<evidence type="ECO:0000256" key="3">
    <source>
        <dbReference type="ARBA" id="ARBA00022722"/>
    </source>
</evidence>
<dbReference type="InterPro" id="IPR038257">
    <property type="entry name" value="CRISPR-assoc_Cas3_HD_sf"/>
</dbReference>
<evidence type="ECO:0000256" key="2">
    <source>
        <dbReference type="ARBA" id="ARBA00009046"/>
    </source>
</evidence>
<keyword evidence="12" id="KW-0255">Endonuclease</keyword>
<evidence type="ECO:0000259" key="11">
    <source>
        <dbReference type="PROSITE" id="PS51643"/>
    </source>
</evidence>
<keyword evidence="3" id="KW-0540">Nuclease</keyword>
<evidence type="ECO:0000256" key="1">
    <source>
        <dbReference type="ARBA" id="ARBA00006847"/>
    </source>
</evidence>
<dbReference type="GO" id="GO:0046872">
    <property type="term" value="F:metal ion binding"/>
    <property type="evidence" value="ECO:0007669"/>
    <property type="project" value="UniProtKB-KW"/>
</dbReference>
<dbReference type="InterPro" id="IPR027417">
    <property type="entry name" value="P-loop_NTPase"/>
</dbReference>
<protein>
    <submittedName>
        <fullName evidence="12">CRISPR-associated helicase/endonuclease Cas3</fullName>
    </submittedName>
</protein>
<dbReference type="NCBIfam" id="TIGR01596">
    <property type="entry name" value="cas3_HD"/>
    <property type="match status" value="1"/>
</dbReference>
<evidence type="ECO:0000256" key="4">
    <source>
        <dbReference type="ARBA" id="ARBA00022723"/>
    </source>
</evidence>
<dbReference type="Pfam" id="PF01966">
    <property type="entry name" value="HD"/>
    <property type="match status" value="1"/>
</dbReference>
<dbReference type="PROSITE" id="PS51643">
    <property type="entry name" value="HD_CAS3"/>
    <property type="match status" value="1"/>
</dbReference>
<dbReference type="AlphaFoldDB" id="A0A226BXX3"/>
<keyword evidence="7" id="KW-0347">Helicase</keyword>
<organism evidence="12 13">
    <name type="scientific">Natranaerobius trueperi</name>
    <dbReference type="NCBI Taxonomy" id="759412"/>
    <lineage>
        <taxon>Bacteria</taxon>
        <taxon>Bacillati</taxon>
        <taxon>Bacillota</taxon>
        <taxon>Clostridia</taxon>
        <taxon>Natranaerobiales</taxon>
        <taxon>Natranaerobiaceae</taxon>
        <taxon>Natranaerobius</taxon>
    </lineage>
</organism>
<dbReference type="GO" id="GO:0004386">
    <property type="term" value="F:helicase activity"/>
    <property type="evidence" value="ECO:0007669"/>
    <property type="project" value="UniProtKB-KW"/>
</dbReference>
<dbReference type="EMBL" id="NIQC01000011">
    <property type="protein sequence ID" value="OWZ83863.1"/>
    <property type="molecule type" value="Genomic_DNA"/>
</dbReference>
<dbReference type="InterPro" id="IPR006674">
    <property type="entry name" value="HD_domain"/>
</dbReference>
<dbReference type="SUPFAM" id="SSF52540">
    <property type="entry name" value="P-loop containing nucleoside triphosphate hydrolases"/>
    <property type="match status" value="1"/>
</dbReference>
<dbReference type="Gene3D" id="3.40.50.300">
    <property type="entry name" value="P-loop containing nucleotide triphosphate hydrolases"/>
    <property type="match status" value="2"/>
</dbReference>
<proteinExistence type="inferred from homology"/>
<dbReference type="GO" id="GO:0005524">
    <property type="term" value="F:ATP binding"/>
    <property type="evidence" value="ECO:0007669"/>
    <property type="project" value="UniProtKB-KW"/>
</dbReference>
<dbReference type="InterPro" id="IPR054712">
    <property type="entry name" value="Cas3-like_dom"/>
</dbReference>
<accession>A0A226BXX3</accession>
<feature type="domain" description="Helicase ATP-binding" evidence="10">
    <location>
        <begin position="261"/>
        <end position="447"/>
    </location>
</feature>
<sequence>MDYIAHIRDKDGCIQSVQEHLSSVGKLSSRYGEKIGVKQLTYIVGWLHDLGKMSSQFKEYILGAVEDQYCQTKKGSIDHSTAGGKLLFEFFHQDEKSVSTRLVTEILSNVILSHHTGLIDYLSANSKSDFLRRIKEKEIDDYSKIKNNFLEVIYSLPSLKNDIKKSEKELEKVLSQNCKNDPKFTISLLTKYIFSCLIDADRTDARCFDENITLPRPPNNKELFQSYYLKLIDYLNDLNNADKSESKINNLRRQMSEECDCFADKSTGIYTLSIPTGGGKTLSSLRYALKHAVKYNKDRIIYVVPYTSIIEQNAEEVRSILGDDGHIIEHHSNVIEDTDEENLYEKKKRHLTRDNWDVPIVFTTMVQFLNAFYSKKTRDTRRLHNLANSIVIFDEVQSVPVKCISMFNQALNFLKNVCDSSLLLCTATQPALEYVENNIDSIDGEIISKLEEVEEHFKRVEIVDKTIPSGWSTEEITKFIIGLLNETSSILTILNTKTVVKKLYDQLRLNCDVKVYHLSTSMCAAHRAEVLKEVKNALNNGEKVICISTQLIEAGVDISFNCVIRSLAGLDSIAQAAGRCNRHNDYYYGNVFIINHNEENLNKLKTIKVGAEITEKILIDKEKGFIENDLLSGKIMYFYFKNYFKEFQEDLNYTVPSLKENLFNLLVGSNKYKQYYENKTGDQFPLLLYTSMKTEGDYFQVIDQPTRSVLVPYKKGAELIAELNGEVDINRISDLINKSQHYIVNIFDFELQKLSETGSVTSLLDGEILALRENAYDINYGISTDEEGKMNAKFI</sequence>
<evidence type="ECO:0000259" key="10">
    <source>
        <dbReference type="PROSITE" id="PS51192"/>
    </source>
</evidence>
<dbReference type="GO" id="GO:0051607">
    <property type="term" value="P:defense response to virus"/>
    <property type="evidence" value="ECO:0007669"/>
    <property type="project" value="UniProtKB-KW"/>
</dbReference>
<dbReference type="InterPro" id="IPR052511">
    <property type="entry name" value="ATP-dep_Helicase"/>
</dbReference>
<evidence type="ECO:0000256" key="6">
    <source>
        <dbReference type="ARBA" id="ARBA00022801"/>
    </source>
</evidence>
<dbReference type="PANTHER" id="PTHR47962">
    <property type="entry name" value="ATP-DEPENDENT HELICASE LHR-RELATED-RELATED"/>
    <property type="match status" value="1"/>
</dbReference>
<dbReference type="InterPro" id="IPR011545">
    <property type="entry name" value="DEAD/DEAH_box_helicase_dom"/>
</dbReference>
<dbReference type="SMART" id="SM00487">
    <property type="entry name" value="DEXDc"/>
    <property type="match status" value="1"/>
</dbReference>
<dbReference type="GO" id="GO:0004519">
    <property type="term" value="F:endonuclease activity"/>
    <property type="evidence" value="ECO:0007669"/>
    <property type="project" value="UniProtKB-KW"/>
</dbReference>
<dbReference type="PANTHER" id="PTHR47962:SF5">
    <property type="entry name" value="ATP-DEPENDENT HELICASE LHR-RELATED"/>
    <property type="match status" value="1"/>
</dbReference>
<dbReference type="GO" id="GO:0003677">
    <property type="term" value="F:DNA binding"/>
    <property type="evidence" value="ECO:0007669"/>
    <property type="project" value="TreeGrafter"/>
</dbReference>
<comment type="caution">
    <text evidence="12">The sequence shown here is derived from an EMBL/GenBank/DDBJ whole genome shotgun (WGS) entry which is preliminary data.</text>
</comment>
<dbReference type="InterPro" id="IPR014001">
    <property type="entry name" value="Helicase_ATP-bd"/>
</dbReference>
<evidence type="ECO:0000313" key="12">
    <source>
        <dbReference type="EMBL" id="OWZ83863.1"/>
    </source>
</evidence>